<evidence type="ECO:0000313" key="1">
    <source>
        <dbReference type="EMBL" id="VWC43914.1"/>
    </source>
</evidence>
<dbReference type="Pfam" id="PF13385">
    <property type="entry name" value="Laminin_G_3"/>
    <property type="match status" value="1"/>
</dbReference>
<dbReference type="InterPro" id="IPR013320">
    <property type="entry name" value="ConA-like_dom_sf"/>
</dbReference>
<organism evidence="1 2">
    <name type="scientific">Burkholderia paludis</name>
    <dbReference type="NCBI Taxonomy" id="1506587"/>
    <lineage>
        <taxon>Bacteria</taxon>
        <taxon>Pseudomonadati</taxon>
        <taxon>Pseudomonadota</taxon>
        <taxon>Betaproteobacteria</taxon>
        <taxon>Burkholderiales</taxon>
        <taxon>Burkholderiaceae</taxon>
        <taxon>Burkholderia</taxon>
        <taxon>Burkholderia cepacia complex</taxon>
    </lineage>
</organism>
<name>A0A6P2SDZ1_9BURK</name>
<dbReference type="Proteomes" id="UP000494330">
    <property type="component" value="Unassembled WGS sequence"/>
</dbReference>
<proteinExistence type="predicted"/>
<dbReference type="EMBL" id="CABVQD010000046">
    <property type="protein sequence ID" value="VWC43914.1"/>
    <property type="molecule type" value="Genomic_DNA"/>
</dbReference>
<gene>
    <name evidence="1" type="ORF">BPA30113_07138</name>
</gene>
<dbReference type="AlphaFoldDB" id="A0A6P2SDZ1"/>
<sequence>MYRAHLVAGASLQTAPSEAFNFGTGDFTVMTMISSVKGGTAVARKGAAGGSGNGGFLLVVNPDGSVKFATDNGFGYYQVVSAPSSILDGDCHTIAGIRTGAQLSIFIDGVAVSVTASGNAAPPLNVNNNLPLTIGCTQQYQEPHNQFLGNLMNVSVWNTALRGDLLVSAAFARITGSEANLQGYWTLDDTTADLSPHRNPARSVGAVTYEYCLHCMWVAGDNAYTFCSIANMPDQNTPDMTVTLARDVSVPTGSRSFGMSILANQDVPAFPVGAQVVLTDPLGNAYNQDANTDGLFVLTRNGQPWAVMVTNPIAGKWTVRVTAPSKTAFHLFTQTVPTSRVVQTCEQTLAPLFQGVSGHGYAVTDGMTARAQLSWSLWDTIAAVAVGVITGAVVAGVIVASGGAAIPAVLAGLVAFTGVEASLANQALTVFDTGNLPVATAQTAGMAGFVVAAGKLLLMDANVEADRATQLIYKQRKKKLYPVVTASTFNKVQQQLVGEQMKRAKVADAMSGFAQGYVSGAGHGKPTYLMGWYVSGNDGPLEEVLATFGAAKFSAQEVSGRIIHFFACNTGAAGTDSSPGLGRAMVTAGAVAFFGYNLPFIINVEESPAFCSCDIAIDLAMIAGKTCELAYNESIALYDSTIKRLKADGNTQAAAQLESNRNALVSPVTSSMYGNKDAYLTISG</sequence>
<keyword evidence="2" id="KW-1185">Reference proteome</keyword>
<evidence type="ECO:0000313" key="2">
    <source>
        <dbReference type="Proteomes" id="UP000494330"/>
    </source>
</evidence>
<dbReference type="Gene3D" id="2.60.120.200">
    <property type="match status" value="1"/>
</dbReference>
<dbReference type="RefSeq" id="WP_081896829.1">
    <property type="nucleotide sequence ID" value="NZ_CABVQD010000046.1"/>
</dbReference>
<dbReference type="SUPFAM" id="SSF49899">
    <property type="entry name" value="Concanavalin A-like lectins/glucanases"/>
    <property type="match status" value="1"/>
</dbReference>
<reference evidence="1 2" key="1">
    <citation type="submission" date="2019-09" db="EMBL/GenBank/DDBJ databases">
        <authorList>
            <person name="Depoorter E."/>
        </authorList>
    </citation>
    <scope>NUCLEOTIDE SEQUENCE [LARGE SCALE GENOMIC DNA]</scope>
    <source>
        <strain evidence="1">LMG 30113</strain>
    </source>
</reference>
<accession>A0A6P2SDZ1</accession>
<protein>
    <submittedName>
        <fullName evidence="1">Uncharacterized protein</fullName>
    </submittedName>
</protein>